<keyword evidence="1" id="KW-0812">Transmembrane</keyword>
<feature type="transmembrane region" description="Helical" evidence="1">
    <location>
        <begin position="6"/>
        <end position="24"/>
    </location>
</feature>
<reference evidence="2" key="1">
    <citation type="journal article" date="2021" name="Proc. Natl. Acad. Sci. U.S.A.">
        <title>A Catalog of Tens of Thousands of Viruses from Human Metagenomes Reveals Hidden Associations with Chronic Diseases.</title>
        <authorList>
            <person name="Tisza M.J."/>
            <person name="Buck C.B."/>
        </authorList>
    </citation>
    <scope>NUCLEOTIDE SEQUENCE</scope>
    <source>
        <strain evidence="2">CteHV32</strain>
    </source>
</reference>
<sequence length="39" mass="4707">MAHINALNLVYLHIDFTLKIMYYITIKRKQKTFNHGLNE</sequence>
<protein>
    <submittedName>
        <fullName evidence="2">Uncharacterized protein</fullName>
    </submittedName>
</protein>
<dbReference type="EMBL" id="BK015653">
    <property type="protein sequence ID" value="DAE18287.1"/>
    <property type="molecule type" value="Genomic_DNA"/>
</dbReference>
<organism evidence="2">
    <name type="scientific">Siphoviridae sp. cteHV32</name>
    <dbReference type="NCBI Taxonomy" id="2825588"/>
    <lineage>
        <taxon>Viruses</taxon>
        <taxon>Duplodnaviria</taxon>
        <taxon>Heunggongvirae</taxon>
        <taxon>Uroviricota</taxon>
        <taxon>Caudoviricetes</taxon>
    </lineage>
</organism>
<evidence type="ECO:0000313" key="2">
    <source>
        <dbReference type="EMBL" id="DAE18287.1"/>
    </source>
</evidence>
<evidence type="ECO:0000256" key="1">
    <source>
        <dbReference type="SAM" id="Phobius"/>
    </source>
</evidence>
<proteinExistence type="predicted"/>
<keyword evidence="1" id="KW-1133">Transmembrane helix</keyword>
<accession>A0A8S5QGB3</accession>
<keyword evidence="1" id="KW-0472">Membrane</keyword>
<name>A0A8S5QGB3_9CAUD</name>